<accession>A0A3E4LK86</accession>
<dbReference type="PANTHER" id="PTHR37826">
    <property type="entry name" value="FLOTILLIN BAND_7_5 DOMAIN PROTEIN"/>
    <property type="match status" value="1"/>
</dbReference>
<dbReference type="EMBL" id="QSQN01000033">
    <property type="protein sequence ID" value="RGK37818.1"/>
    <property type="molecule type" value="Genomic_DNA"/>
</dbReference>
<evidence type="ECO:0000313" key="2">
    <source>
        <dbReference type="EMBL" id="RGK37818.1"/>
    </source>
</evidence>
<dbReference type="RefSeq" id="WP_117688487.1">
    <property type="nucleotide sequence ID" value="NZ_DAWBHJ010000051.1"/>
</dbReference>
<gene>
    <name evidence="2" type="ORF">DXD17_11385</name>
</gene>
<reference evidence="2 3" key="1">
    <citation type="submission" date="2018-08" db="EMBL/GenBank/DDBJ databases">
        <title>A genome reference for cultivated species of the human gut microbiota.</title>
        <authorList>
            <person name="Zou Y."/>
            <person name="Xue W."/>
            <person name="Luo G."/>
        </authorList>
    </citation>
    <scope>NUCLEOTIDE SEQUENCE [LARGE SCALE GENOMIC DNA]</scope>
    <source>
        <strain evidence="2 3">TF11-7</strain>
    </source>
</reference>
<dbReference type="Pfam" id="PF13421">
    <property type="entry name" value="Band_7_1"/>
    <property type="match status" value="1"/>
</dbReference>
<dbReference type="Proteomes" id="UP000260793">
    <property type="component" value="Unassembled WGS sequence"/>
</dbReference>
<dbReference type="CDD" id="cd03408">
    <property type="entry name" value="SPFH_like_u1"/>
    <property type="match status" value="1"/>
</dbReference>
<sequence length="457" mass="49171">MGLIRAAISAVGGTMADQWKEFFICESLDADVLAVKGQKRIGSRSANKKGSDNLITSGSGIAVADGQCALIVEQGKIVEVCAEPGEYTYDASTEPTIFSGNLGSSLDQVFDVIGKRFTYGGDTGKDQRIYYINTKELIDNKFGTPNPVPFRVVDRNIGLDVDVSVRCSGVYSYRISNPLLFYANVCGNIEQEYRREELDHQLKTEFISALQPAFAKISDLEIRPNALPGHVTELCDAMNEALTGKWANTRGITVVSVAIGTIDLPKEDAEMIKQAQKTAILRDPMMAAATLTEAQAGAMKTAAGNSAGAMTGFMGMGMAAQNGGMNAQNLYQMGAEMAQHNAGQNQQNVSSQPHMTAPGKGGEKEAAGKWTCACGAVNEKEWKFCQECGKERPQEGWICSCGAENKGKFCTECGKPRPKGTPVYQCDKCGWKPEDPKNPPKFCPECGDPFDANDIVG</sequence>
<dbReference type="InterPro" id="IPR033880">
    <property type="entry name" value="SPFH_YdjI"/>
</dbReference>
<proteinExistence type="predicted"/>
<feature type="domain" description="SPFH" evidence="1">
    <location>
        <begin position="52"/>
        <end position="276"/>
    </location>
</feature>
<evidence type="ECO:0000259" key="1">
    <source>
        <dbReference type="Pfam" id="PF13421"/>
    </source>
</evidence>
<dbReference type="CDD" id="cd00350">
    <property type="entry name" value="rubredoxin_like"/>
    <property type="match status" value="1"/>
</dbReference>
<evidence type="ECO:0000313" key="3">
    <source>
        <dbReference type="Proteomes" id="UP000260793"/>
    </source>
</evidence>
<dbReference type="AlphaFoldDB" id="A0A3E4LK86"/>
<organism evidence="2 3">
    <name type="scientific">[Ruminococcus] lactaris</name>
    <dbReference type="NCBI Taxonomy" id="46228"/>
    <lineage>
        <taxon>Bacteria</taxon>
        <taxon>Bacillati</taxon>
        <taxon>Bacillota</taxon>
        <taxon>Clostridia</taxon>
        <taxon>Lachnospirales</taxon>
        <taxon>Lachnospiraceae</taxon>
        <taxon>Mediterraneibacter</taxon>
    </lineage>
</organism>
<comment type="caution">
    <text evidence="2">The sequence shown here is derived from an EMBL/GenBank/DDBJ whole genome shotgun (WGS) entry which is preliminary data.</text>
</comment>
<name>A0A3E4LK86_9FIRM</name>
<protein>
    <submittedName>
        <fullName evidence="2">SPFH domain-containing protein</fullName>
    </submittedName>
</protein>
<dbReference type="PANTHER" id="PTHR37826:SF2">
    <property type="entry name" value="ZINC-RIBBON DOMAIN-CONTAINING PROTEIN"/>
    <property type="match status" value="1"/>
</dbReference>